<dbReference type="InterPro" id="IPR005349">
    <property type="entry name" value="TMEM14"/>
</dbReference>
<dbReference type="GO" id="GO:0015245">
    <property type="term" value="F:fatty acid transmembrane transporter activity"/>
    <property type="evidence" value="ECO:0007669"/>
    <property type="project" value="TreeGrafter"/>
</dbReference>
<accession>A0A328D5P4</accession>
<keyword evidence="8" id="KW-1185">Reference proteome</keyword>
<evidence type="ECO:0000256" key="2">
    <source>
        <dbReference type="ARBA" id="ARBA00007590"/>
    </source>
</evidence>
<feature type="transmembrane region" description="Helical" evidence="6">
    <location>
        <begin position="191"/>
        <end position="209"/>
    </location>
</feature>
<dbReference type="Pfam" id="PF03647">
    <property type="entry name" value="Tmemb_14"/>
    <property type="match status" value="1"/>
</dbReference>
<name>A0A328D5P4_9ASTE</name>
<dbReference type="Proteomes" id="UP000249390">
    <property type="component" value="Unassembled WGS sequence"/>
</dbReference>
<comment type="subcellular location">
    <subcellularLocation>
        <location evidence="1">Membrane</location>
    </subcellularLocation>
</comment>
<comment type="caution">
    <text evidence="7">The sequence shown here is derived from an EMBL/GenBank/DDBJ whole genome shotgun (WGS) entry which is preliminary data.</text>
</comment>
<dbReference type="InterPro" id="IPR044890">
    <property type="entry name" value="TMEM14_sf"/>
</dbReference>
<evidence type="ECO:0008006" key="9">
    <source>
        <dbReference type="Google" id="ProtNLM"/>
    </source>
</evidence>
<dbReference type="EMBL" id="NQVE01000200">
    <property type="protein sequence ID" value="RAL39223.1"/>
    <property type="molecule type" value="Genomic_DNA"/>
</dbReference>
<protein>
    <recommendedName>
        <fullName evidence="9">Protein FATTY ACID EXPORT 1, chloroplastic</fullName>
    </recommendedName>
</protein>
<dbReference type="GO" id="GO:0009706">
    <property type="term" value="C:chloroplast inner membrane"/>
    <property type="evidence" value="ECO:0007669"/>
    <property type="project" value="TreeGrafter"/>
</dbReference>
<reference evidence="7 8" key="1">
    <citation type="submission" date="2018-06" db="EMBL/GenBank/DDBJ databases">
        <title>The Genome of Cuscuta australis (Dodder) Provides Insight into the Evolution of Plant Parasitism.</title>
        <authorList>
            <person name="Liu H."/>
        </authorList>
    </citation>
    <scope>NUCLEOTIDE SEQUENCE [LARGE SCALE GENOMIC DNA]</scope>
    <source>
        <strain evidence="8">cv. Yunnan</strain>
        <tissue evidence="7">Vines</tissue>
    </source>
</reference>
<feature type="transmembrane region" description="Helical" evidence="6">
    <location>
        <begin position="105"/>
        <end position="126"/>
    </location>
</feature>
<dbReference type="Gene3D" id="1.10.10.1740">
    <property type="entry name" value="Transmembrane protein 14-like"/>
    <property type="match status" value="1"/>
</dbReference>
<feature type="transmembrane region" description="Helical" evidence="6">
    <location>
        <begin position="132"/>
        <end position="153"/>
    </location>
</feature>
<organism evidence="7 8">
    <name type="scientific">Cuscuta australis</name>
    <dbReference type="NCBI Taxonomy" id="267555"/>
    <lineage>
        <taxon>Eukaryota</taxon>
        <taxon>Viridiplantae</taxon>
        <taxon>Streptophyta</taxon>
        <taxon>Embryophyta</taxon>
        <taxon>Tracheophyta</taxon>
        <taxon>Spermatophyta</taxon>
        <taxon>Magnoliopsida</taxon>
        <taxon>eudicotyledons</taxon>
        <taxon>Gunneridae</taxon>
        <taxon>Pentapetalae</taxon>
        <taxon>asterids</taxon>
        <taxon>lamiids</taxon>
        <taxon>Solanales</taxon>
        <taxon>Convolvulaceae</taxon>
        <taxon>Cuscuteae</taxon>
        <taxon>Cuscuta</taxon>
        <taxon>Cuscuta subgen. Grammica</taxon>
        <taxon>Cuscuta sect. Cleistogrammica</taxon>
    </lineage>
</organism>
<evidence type="ECO:0000256" key="5">
    <source>
        <dbReference type="ARBA" id="ARBA00023136"/>
    </source>
</evidence>
<keyword evidence="5 6" id="KW-0472">Membrane</keyword>
<comment type="similarity">
    <text evidence="2">Belongs to the TMEM14 family.</text>
</comment>
<evidence type="ECO:0000256" key="1">
    <source>
        <dbReference type="ARBA" id="ARBA00004370"/>
    </source>
</evidence>
<keyword evidence="4 6" id="KW-1133">Transmembrane helix</keyword>
<keyword evidence="3 6" id="KW-0812">Transmembrane</keyword>
<proteinExistence type="inferred from homology"/>
<dbReference type="PANTHER" id="PTHR12668:SF48">
    <property type="entry name" value="PROTEIN FATTY ACID EXPORT 1, CHLOROPLASTIC"/>
    <property type="match status" value="1"/>
</dbReference>
<evidence type="ECO:0000256" key="6">
    <source>
        <dbReference type="SAM" id="Phobius"/>
    </source>
</evidence>
<sequence length="231" mass="24595">MSSSAISRLCCFSSIEPRAQLRPQFFPPHSLRPKVFICMSYDGHGKDVSSVEDRASLSYTSEKPLSAPVESVTGKSLSEPLQGQNELVEGDISSQPKRAARIHDFCFGIPFGGFVLSGGLLGFIFSRNLANLGYGVLYGGSLLALSITSLKVWRQGNSSLPFILGQAVLAGSLLVKNVMTYSLTKKVFPTGVYATISAAMLCFYVYVVISGGNPPPKKLKTNASAAAVATS</sequence>
<evidence type="ECO:0000313" key="7">
    <source>
        <dbReference type="EMBL" id="RAL39223.1"/>
    </source>
</evidence>
<evidence type="ECO:0000256" key="4">
    <source>
        <dbReference type="ARBA" id="ARBA00022989"/>
    </source>
</evidence>
<feature type="transmembrane region" description="Helical" evidence="6">
    <location>
        <begin position="160"/>
        <end position="179"/>
    </location>
</feature>
<evidence type="ECO:0000256" key="3">
    <source>
        <dbReference type="ARBA" id="ARBA00022692"/>
    </source>
</evidence>
<dbReference type="AlphaFoldDB" id="A0A328D5P4"/>
<gene>
    <name evidence="7" type="ORF">DM860_002756</name>
</gene>
<dbReference type="PANTHER" id="PTHR12668">
    <property type="entry name" value="TRANSMEMBRANE PROTEIN 14, 15"/>
    <property type="match status" value="1"/>
</dbReference>
<evidence type="ECO:0000313" key="8">
    <source>
        <dbReference type="Proteomes" id="UP000249390"/>
    </source>
</evidence>